<dbReference type="Gene3D" id="3.30.50.20">
    <property type="entry name" value="prophage-derive protein ybcO"/>
    <property type="match status" value="1"/>
</dbReference>
<protein>
    <submittedName>
        <fullName evidence="1">Uncharacterized protein</fullName>
    </submittedName>
</protein>
<accession>A0A382BGI2</accession>
<sequence length="80" mass="9372">MLEGCMPENNTVEFMHLHTPMKPLDIQGMYACESCRDIINGDRVMNPPYEKEWLELQQLRAVIRTQRIMHRNGLLGCLKL</sequence>
<organism evidence="1">
    <name type="scientific">marine metagenome</name>
    <dbReference type="NCBI Taxonomy" id="408172"/>
    <lineage>
        <taxon>unclassified sequences</taxon>
        <taxon>metagenomes</taxon>
        <taxon>ecological metagenomes</taxon>
    </lineage>
</organism>
<dbReference type="EMBL" id="UINC01029498">
    <property type="protein sequence ID" value="SVB12323.1"/>
    <property type="molecule type" value="Genomic_DNA"/>
</dbReference>
<name>A0A382BGI2_9ZZZZ</name>
<dbReference type="InterPro" id="IPR010774">
    <property type="entry name" value="YbcO"/>
</dbReference>
<evidence type="ECO:0000313" key="1">
    <source>
        <dbReference type="EMBL" id="SVB12323.1"/>
    </source>
</evidence>
<proteinExistence type="predicted"/>
<reference evidence="1" key="1">
    <citation type="submission" date="2018-05" db="EMBL/GenBank/DDBJ databases">
        <authorList>
            <person name="Lanie J.A."/>
            <person name="Ng W.-L."/>
            <person name="Kazmierczak K.M."/>
            <person name="Andrzejewski T.M."/>
            <person name="Davidsen T.M."/>
            <person name="Wayne K.J."/>
            <person name="Tettelin H."/>
            <person name="Glass J.I."/>
            <person name="Rusch D."/>
            <person name="Podicherti R."/>
            <person name="Tsui H.-C.T."/>
            <person name="Winkler M.E."/>
        </authorList>
    </citation>
    <scope>NUCLEOTIDE SEQUENCE</scope>
</reference>
<dbReference type="AlphaFoldDB" id="A0A382BGI2"/>
<gene>
    <name evidence="1" type="ORF">METZ01_LOCUS165177</name>
</gene>
<dbReference type="Pfam" id="PF07102">
    <property type="entry name" value="YbcO"/>
    <property type="match status" value="1"/>
</dbReference>